<comment type="caution">
    <text evidence="2">The sequence shown here is derived from an EMBL/GenBank/DDBJ whole genome shotgun (WGS) entry which is preliminary data.</text>
</comment>
<reference evidence="2 3" key="1">
    <citation type="journal article" date="2013" name="Gut Pathog.">
        <title>Draft genome of Ochrobactrum intermedium strain M86 isolated from non-ulcer dyspeptic individual from India.</title>
        <authorList>
            <person name="Kulkarni G."/>
            <person name="Dhotre D."/>
            <person name="Dharne M."/>
            <person name="Shetty S."/>
            <person name="Chowdhury S."/>
            <person name="Misra V."/>
            <person name="Misra S."/>
            <person name="Patole M."/>
            <person name="Shouche Y."/>
        </authorList>
    </citation>
    <scope>NUCLEOTIDE SEQUENCE [LARGE SCALE GENOMIC DNA]</scope>
    <source>
        <strain evidence="2 3">M86</strain>
    </source>
</reference>
<feature type="region of interest" description="Disordered" evidence="1">
    <location>
        <begin position="1"/>
        <end position="24"/>
    </location>
</feature>
<dbReference type="Proteomes" id="UP000011971">
    <property type="component" value="Unassembled WGS sequence"/>
</dbReference>
<organism evidence="2 3">
    <name type="scientific">Brucella intermedia M86</name>
    <dbReference type="NCBI Taxonomy" id="1234597"/>
    <lineage>
        <taxon>Bacteria</taxon>
        <taxon>Pseudomonadati</taxon>
        <taxon>Pseudomonadota</taxon>
        <taxon>Alphaproteobacteria</taxon>
        <taxon>Hyphomicrobiales</taxon>
        <taxon>Brucellaceae</taxon>
        <taxon>Brucella/Ochrobactrum group</taxon>
        <taxon>Brucella</taxon>
    </lineage>
</organism>
<evidence type="ECO:0000313" key="3">
    <source>
        <dbReference type="Proteomes" id="UP000011971"/>
    </source>
</evidence>
<evidence type="ECO:0000256" key="1">
    <source>
        <dbReference type="SAM" id="MobiDB-lite"/>
    </source>
</evidence>
<sequence>MKKSTRYSEKPTKEPEMTYEHPTREQLREVLSLILDIAEEAGTHEGIPTNVDQALDKIVSLARYEMNVMSEKSLPSKQKTPHDGGAE</sequence>
<evidence type="ECO:0000313" key="2">
    <source>
        <dbReference type="EMBL" id="ELT46851.1"/>
    </source>
</evidence>
<gene>
    <name evidence="2" type="ORF">D584_22731</name>
</gene>
<dbReference type="EMBL" id="AOGE01000073">
    <property type="protein sequence ID" value="ELT46851.1"/>
    <property type="molecule type" value="Genomic_DNA"/>
</dbReference>
<proteinExistence type="predicted"/>
<dbReference type="RefSeq" id="WP_006473029.1">
    <property type="nucleotide sequence ID" value="NZ_AOGE01000073.1"/>
</dbReference>
<dbReference type="PATRIC" id="fig|1234597.4.peg.4680"/>
<protein>
    <submittedName>
        <fullName evidence="2">Uncharacterized protein</fullName>
    </submittedName>
</protein>
<dbReference type="AlphaFoldDB" id="M5JU85"/>
<name>M5JU85_9HYPH</name>
<accession>M5JU85</accession>
<dbReference type="OrthoDB" id="8454257at2"/>